<evidence type="ECO:0000313" key="2">
    <source>
        <dbReference type="EMBL" id="KKK84879.1"/>
    </source>
</evidence>
<feature type="domain" description="DUF551" evidence="1">
    <location>
        <begin position="2"/>
        <end position="76"/>
    </location>
</feature>
<comment type="caution">
    <text evidence="2">The sequence shown here is derived from an EMBL/GenBank/DDBJ whole genome shotgun (WGS) entry which is preliminary data.</text>
</comment>
<dbReference type="Pfam" id="PF04448">
    <property type="entry name" value="DUF551"/>
    <property type="match status" value="1"/>
</dbReference>
<accession>A0A0F9B2Q9</accession>
<evidence type="ECO:0000259" key="1">
    <source>
        <dbReference type="Pfam" id="PF04448"/>
    </source>
</evidence>
<dbReference type="AlphaFoldDB" id="A0A0F9B2Q9"/>
<dbReference type="InterPro" id="IPR007539">
    <property type="entry name" value="DUF551"/>
</dbReference>
<dbReference type="EMBL" id="LAZR01051564">
    <property type="protein sequence ID" value="KKK84879.1"/>
    <property type="molecule type" value="Genomic_DNA"/>
</dbReference>
<reference evidence="2" key="1">
    <citation type="journal article" date="2015" name="Nature">
        <title>Complex archaea that bridge the gap between prokaryotes and eukaryotes.</title>
        <authorList>
            <person name="Spang A."/>
            <person name="Saw J.H."/>
            <person name="Jorgensen S.L."/>
            <person name="Zaremba-Niedzwiedzka K."/>
            <person name="Martijn J."/>
            <person name="Lind A.E."/>
            <person name="van Eijk R."/>
            <person name="Schleper C."/>
            <person name="Guy L."/>
            <person name="Ettema T.J."/>
        </authorList>
    </citation>
    <scope>NUCLEOTIDE SEQUENCE</scope>
</reference>
<sequence length="76" mass="8959">MKWISVKDRMPDGDDLRMPEGLDWPFTSYLCWTKSPTGKIKDGIVEVVQFSRKYKDFQDTPCRLEITHWMPLPEAP</sequence>
<name>A0A0F9B2Q9_9ZZZZ</name>
<protein>
    <recommendedName>
        <fullName evidence="1">DUF551 domain-containing protein</fullName>
    </recommendedName>
</protein>
<organism evidence="2">
    <name type="scientific">marine sediment metagenome</name>
    <dbReference type="NCBI Taxonomy" id="412755"/>
    <lineage>
        <taxon>unclassified sequences</taxon>
        <taxon>metagenomes</taxon>
        <taxon>ecological metagenomes</taxon>
    </lineage>
</organism>
<gene>
    <name evidence="2" type="ORF">LCGC14_2778890</name>
</gene>
<proteinExistence type="predicted"/>